<feature type="domain" description="AAA+ ATPase" evidence="2">
    <location>
        <begin position="54"/>
        <end position="190"/>
    </location>
</feature>
<evidence type="ECO:0000313" key="4">
    <source>
        <dbReference type="Proteomes" id="UP001431221"/>
    </source>
</evidence>
<keyword evidence="3" id="KW-0547">Nucleotide-binding</keyword>
<dbReference type="Gene3D" id="3.40.50.300">
    <property type="entry name" value="P-loop containing nucleotide triphosphate hydrolases"/>
    <property type="match status" value="1"/>
</dbReference>
<gene>
    <name evidence="3" type="ORF">M0H32_23810</name>
</gene>
<evidence type="ECO:0000256" key="1">
    <source>
        <dbReference type="SAM" id="MobiDB-lite"/>
    </source>
</evidence>
<dbReference type="SUPFAM" id="SSF52540">
    <property type="entry name" value="P-loop containing nucleoside triphosphate hydrolases"/>
    <property type="match status" value="1"/>
</dbReference>
<comment type="caution">
    <text evidence="3">The sequence shown here is derived from an EMBL/GenBank/DDBJ whole genome shotgun (WGS) entry which is preliminary data.</text>
</comment>
<dbReference type="Proteomes" id="UP001431221">
    <property type="component" value="Unassembled WGS sequence"/>
</dbReference>
<feature type="region of interest" description="Disordered" evidence="1">
    <location>
        <begin position="296"/>
        <end position="318"/>
    </location>
</feature>
<protein>
    <submittedName>
        <fullName evidence="3">ATP-binding protein</fullName>
    </submittedName>
</protein>
<evidence type="ECO:0000313" key="3">
    <source>
        <dbReference type="EMBL" id="MCK7615203.1"/>
    </source>
</evidence>
<dbReference type="CDD" id="cd19481">
    <property type="entry name" value="RecA-like_protease"/>
    <property type="match status" value="1"/>
</dbReference>
<reference evidence="3" key="1">
    <citation type="submission" date="2022-04" db="EMBL/GenBank/DDBJ databases">
        <title>Roseibium sp. CAU 1639 isolated from mud.</title>
        <authorList>
            <person name="Kim W."/>
        </authorList>
    </citation>
    <scope>NUCLEOTIDE SEQUENCE</scope>
    <source>
        <strain evidence="3">CAU 1639</strain>
    </source>
</reference>
<dbReference type="RefSeq" id="WP_248158269.1">
    <property type="nucleotide sequence ID" value="NZ_JALNMJ010000022.1"/>
</dbReference>
<proteinExistence type="predicted"/>
<dbReference type="GO" id="GO:0005524">
    <property type="term" value="F:ATP binding"/>
    <property type="evidence" value="ECO:0007669"/>
    <property type="project" value="UniProtKB-KW"/>
</dbReference>
<dbReference type="PANTHER" id="PTHR23077">
    <property type="entry name" value="AAA-FAMILY ATPASE"/>
    <property type="match status" value="1"/>
</dbReference>
<dbReference type="SMART" id="SM00382">
    <property type="entry name" value="AAA"/>
    <property type="match status" value="1"/>
</dbReference>
<sequence>MVSRVPQRLESFGDILTPEEASEPILAAPVRAALMEWLEEIWAKDELEAVGLKPRRRAIFTGIPGTGKTTLAHHLAARLGLPMLLVRPEQFLSEYVGASARAIGQLFQCVQAQETPVFLFFDEFDSMAAKRMTGGKNQVAEQDHNHQINTLLKSLDTLDTFAVAATNFGDRIDEAVWRRFEIQIDLAAPGDAERRRILERYFAPFMLPRFALDELSEAMATATPALMRQFCEHIKRQIIVGPKANWDMRREAVLVRVLETVKPHPDAGLPRLWSRKLDDRACAALPWPLQKNLDAYPEPSAPAADASGVVTDFKPRGR</sequence>
<evidence type="ECO:0000259" key="2">
    <source>
        <dbReference type="SMART" id="SM00382"/>
    </source>
</evidence>
<dbReference type="Pfam" id="PF00004">
    <property type="entry name" value="AAA"/>
    <property type="match status" value="1"/>
</dbReference>
<organism evidence="3 4">
    <name type="scientific">Roseibium sediminicola</name>
    <dbReference type="NCBI Taxonomy" id="2933272"/>
    <lineage>
        <taxon>Bacteria</taxon>
        <taxon>Pseudomonadati</taxon>
        <taxon>Pseudomonadota</taxon>
        <taxon>Alphaproteobacteria</taxon>
        <taxon>Hyphomicrobiales</taxon>
        <taxon>Stappiaceae</taxon>
        <taxon>Roseibium</taxon>
    </lineage>
</organism>
<keyword evidence="4" id="KW-1185">Reference proteome</keyword>
<name>A0ABT0H0I7_9HYPH</name>
<dbReference type="InterPro" id="IPR027417">
    <property type="entry name" value="P-loop_NTPase"/>
</dbReference>
<keyword evidence="3" id="KW-0067">ATP-binding</keyword>
<accession>A0ABT0H0I7</accession>
<dbReference type="EMBL" id="JALNMJ010000022">
    <property type="protein sequence ID" value="MCK7615203.1"/>
    <property type="molecule type" value="Genomic_DNA"/>
</dbReference>
<dbReference type="InterPro" id="IPR003959">
    <property type="entry name" value="ATPase_AAA_core"/>
</dbReference>
<dbReference type="InterPro" id="IPR003593">
    <property type="entry name" value="AAA+_ATPase"/>
</dbReference>
<dbReference type="InterPro" id="IPR050168">
    <property type="entry name" value="AAA_ATPase_domain"/>
</dbReference>
<dbReference type="PANTHER" id="PTHR23077:SF198">
    <property type="entry name" value="ATP-DEPENDENT ZINC METALLOPROTEASE FTSH"/>
    <property type="match status" value="1"/>
</dbReference>